<dbReference type="PANTHER" id="PTHR21859">
    <property type="entry name" value="ACROSOME-SPECIFIC PROTEIN"/>
    <property type="match status" value="1"/>
</dbReference>
<comment type="similarity">
    <text evidence="1">Belongs to the SPATA31 family.</text>
</comment>
<evidence type="ECO:0000313" key="5">
    <source>
        <dbReference type="Proteomes" id="UP000233020"/>
    </source>
</evidence>
<dbReference type="PANTHER" id="PTHR21859:SF12">
    <property type="entry name" value="SPERMATOGENESIS-ASSOCIATED PROTEIN 31D1"/>
    <property type="match status" value="1"/>
</dbReference>
<evidence type="ECO:0000313" key="4">
    <source>
        <dbReference type="Ensembl" id="ENSANAP00000025214.1"/>
    </source>
</evidence>
<sequence length="647" mass="72105">RRRKKGGTFKDWITLQKEAEEERKPVSILRRDPLPQKPVSPLDSKFSIDHSPPQQLPFPLLPPHHIQRAEPNLQPEASLSLNTSFSLDSTLLQDTNSAMNLCDSCTFHYKRPNSSALRMQDCTVTQSKASLNILKPLEKEMVSVGGSGGSTASSSTIRDIDHSCPASAEFSWWQPHAKDSFSSNFVPSDFMQELLSLHSSESFLGEYSVVNLTVPVNLSFLSHDIVALLERQVKKRADFLMCKESGKTPGTFPKHLRPNYQPNSSGKMSASIAVKHGLATSFPFLASNRKVEWLHTHQQPPYSKCFEDHLEQKYVQLFSGLPSLHSKSLNPTVLLPRGRSSMSVSFNEIASMSALQKSPVLPHPQSLSLPITQPQPLPQTLLQGQSVAQHLSPLTAQVPSPPLLDLQIGICRVCFHKYQNEALSLTPSEINHLERNVLQKVLESVWGLPSVVQKSQEYFCSPAPRLALVKPFKACGPISIIPGDFALSAEVRKKLEHHLKKRLIQHRWGLPRRVHECLTLLRPQSLISESENSEGPESDLEGRMMHLPGNDSGVRLGQKQLANALAVHLSKKSEEINGGRVPESVRSSWHSVKQTMSLSEKSHSQINHRNLAAPVGEDHCVDTSQEMPFLGSNKQKMLEAHIKSFRM</sequence>
<protein>
    <recommendedName>
        <fullName evidence="3">SPATA31 domain-containing protein</fullName>
    </recommendedName>
</protein>
<dbReference type="InterPro" id="IPR039509">
    <property type="entry name" value="SPATA31"/>
</dbReference>
<feature type="domain" description="SPATA31" evidence="3">
    <location>
        <begin position="298"/>
        <end position="535"/>
    </location>
</feature>
<organism evidence="4 5">
    <name type="scientific">Aotus nancymaae</name>
    <name type="common">Ma's night monkey</name>
    <dbReference type="NCBI Taxonomy" id="37293"/>
    <lineage>
        <taxon>Eukaryota</taxon>
        <taxon>Metazoa</taxon>
        <taxon>Chordata</taxon>
        <taxon>Craniata</taxon>
        <taxon>Vertebrata</taxon>
        <taxon>Euteleostomi</taxon>
        <taxon>Mammalia</taxon>
        <taxon>Eutheria</taxon>
        <taxon>Euarchontoglires</taxon>
        <taxon>Primates</taxon>
        <taxon>Haplorrhini</taxon>
        <taxon>Platyrrhini</taxon>
        <taxon>Aotidae</taxon>
        <taxon>Aotus</taxon>
    </lineage>
</organism>
<dbReference type="STRING" id="37293.ENSANAP00000025214"/>
<feature type="region of interest" description="Disordered" evidence="2">
    <location>
        <begin position="19"/>
        <end position="42"/>
    </location>
</feature>
<dbReference type="GeneTree" id="ENSGT00950000183043"/>
<feature type="compositionally biased region" description="Basic and acidic residues" evidence="2">
    <location>
        <begin position="19"/>
        <end position="34"/>
    </location>
</feature>
<reference evidence="4" key="1">
    <citation type="submission" date="2025-08" db="UniProtKB">
        <authorList>
            <consortium name="Ensembl"/>
        </authorList>
    </citation>
    <scope>IDENTIFICATION</scope>
</reference>
<accession>A0A2K5DW47</accession>
<dbReference type="Proteomes" id="UP000233020">
    <property type="component" value="Unplaced"/>
</dbReference>
<reference evidence="4" key="2">
    <citation type="submission" date="2025-09" db="UniProtKB">
        <authorList>
            <consortium name="Ensembl"/>
        </authorList>
    </citation>
    <scope>IDENTIFICATION</scope>
</reference>
<dbReference type="Pfam" id="PF14650">
    <property type="entry name" value="FAM75"/>
    <property type="match status" value="1"/>
</dbReference>
<dbReference type="OMA" id="FLMCKES"/>
<dbReference type="Ensembl" id="ENSANAT00000043135.1">
    <property type="protein sequence ID" value="ENSANAP00000025214.1"/>
    <property type="gene ID" value="ENSANAG00000030332.1"/>
</dbReference>
<keyword evidence="5" id="KW-1185">Reference proteome</keyword>
<evidence type="ECO:0000256" key="2">
    <source>
        <dbReference type="SAM" id="MobiDB-lite"/>
    </source>
</evidence>
<name>A0A2K5DW47_AOTNA</name>
<proteinExistence type="inferred from homology"/>
<evidence type="ECO:0000256" key="1">
    <source>
        <dbReference type="ARBA" id="ARBA00035009"/>
    </source>
</evidence>
<evidence type="ECO:0000259" key="3">
    <source>
        <dbReference type="Pfam" id="PF14650"/>
    </source>
</evidence>
<dbReference type="AlphaFoldDB" id="A0A2K5DW47"/>